<feature type="compositionally biased region" description="Low complexity" evidence="1">
    <location>
        <begin position="136"/>
        <end position="145"/>
    </location>
</feature>
<keyword evidence="3" id="KW-1185">Reference proteome</keyword>
<dbReference type="EMBL" id="BSVB01000001">
    <property type="protein sequence ID" value="GMA94184.1"/>
    <property type="molecule type" value="Genomic_DNA"/>
</dbReference>
<protein>
    <recommendedName>
        <fullName evidence="4">Response regulator transcription factor</fullName>
    </recommendedName>
</protein>
<proteinExistence type="predicted"/>
<feature type="compositionally biased region" description="Low complexity" evidence="1">
    <location>
        <begin position="196"/>
        <end position="205"/>
    </location>
</feature>
<evidence type="ECO:0000256" key="1">
    <source>
        <dbReference type="SAM" id="MobiDB-lite"/>
    </source>
</evidence>
<evidence type="ECO:0008006" key="4">
    <source>
        <dbReference type="Google" id="ProtNLM"/>
    </source>
</evidence>
<feature type="compositionally biased region" description="Pro residues" evidence="1">
    <location>
        <begin position="161"/>
        <end position="177"/>
    </location>
</feature>
<feature type="region of interest" description="Disordered" evidence="1">
    <location>
        <begin position="106"/>
        <end position="205"/>
    </location>
</feature>
<gene>
    <name evidence="2" type="ORF">GCM10025881_10080</name>
</gene>
<accession>A0ABQ6K1J9</accession>
<organism evidence="2 3">
    <name type="scientific">Pseudolysinimonas kribbensis</name>
    <dbReference type="NCBI Taxonomy" id="433641"/>
    <lineage>
        <taxon>Bacteria</taxon>
        <taxon>Bacillati</taxon>
        <taxon>Actinomycetota</taxon>
        <taxon>Actinomycetes</taxon>
        <taxon>Micrococcales</taxon>
        <taxon>Microbacteriaceae</taxon>
        <taxon>Pseudolysinimonas</taxon>
    </lineage>
</organism>
<comment type="caution">
    <text evidence="2">The sequence shown here is derived from an EMBL/GenBank/DDBJ whole genome shotgun (WGS) entry which is preliminary data.</text>
</comment>
<evidence type="ECO:0000313" key="2">
    <source>
        <dbReference type="EMBL" id="GMA94184.1"/>
    </source>
</evidence>
<dbReference type="Proteomes" id="UP001157034">
    <property type="component" value="Unassembled WGS sequence"/>
</dbReference>
<sequence>MSDVALALPLAEEEALAADAARHGHRVVARCSGGDELAGRLATTAPDLVVCGAGPQYLGRPLLDACDRLGVRLVVIASEPSERRHAAGLGVLDVIEGPAGWEAILPRGGGAASGADDADEVDERTTLRPRDGAWIAAPSSRCGARSARRGGRPSPWRWPRSSPPAAGPSRSPTPIPMARPWRLRSGSWTRRPASRPPAASRRPAA</sequence>
<dbReference type="RefSeq" id="WP_284253177.1">
    <property type="nucleotide sequence ID" value="NZ_BSVB01000001.1"/>
</dbReference>
<reference evidence="3" key="1">
    <citation type="journal article" date="2019" name="Int. J. Syst. Evol. Microbiol.">
        <title>The Global Catalogue of Microorganisms (GCM) 10K type strain sequencing project: providing services to taxonomists for standard genome sequencing and annotation.</title>
        <authorList>
            <consortium name="The Broad Institute Genomics Platform"/>
            <consortium name="The Broad Institute Genome Sequencing Center for Infectious Disease"/>
            <person name="Wu L."/>
            <person name="Ma J."/>
        </authorList>
    </citation>
    <scope>NUCLEOTIDE SEQUENCE [LARGE SCALE GENOMIC DNA]</scope>
    <source>
        <strain evidence="3">NBRC 108894</strain>
    </source>
</reference>
<evidence type="ECO:0000313" key="3">
    <source>
        <dbReference type="Proteomes" id="UP001157034"/>
    </source>
</evidence>
<name>A0ABQ6K1J9_9MICO</name>